<dbReference type="PROSITE" id="PS50925">
    <property type="entry name" value="BLUF"/>
    <property type="match status" value="1"/>
</dbReference>
<dbReference type="EMBL" id="BAAAGE010000001">
    <property type="protein sequence ID" value="GAA0718653.1"/>
    <property type="molecule type" value="Genomic_DNA"/>
</dbReference>
<dbReference type="InterPro" id="IPR036046">
    <property type="entry name" value="Acylphosphatase-like_dom_sf"/>
</dbReference>
<dbReference type="Proteomes" id="UP001501758">
    <property type="component" value="Unassembled WGS sequence"/>
</dbReference>
<evidence type="ECO:0000313" key="2">
    <source>
        <dbReference type="EMBL" id="GAA0718653.1"/>
    </source>
</evidence>
<dbReference type="Pfam" id="PF04940">
    <property type="entry name" value="BLUF"/>
    <property type="match status" value="1"/>
</dbReference>
<feature type="domain" description="BLUF" evidence="1">
    <location>
        <begin position="8"/>
        <end position="99"/>
    </location>
</feature>
<evidence type="ECO:0000259" key="1">
    <source>
        <dbReference type="PROSITE" id="PS50925"/>
    </source>
</evidence>
<name>A0ABN1IQ11_9FLAO</name>
<dbReference type="SMART" id="SM01034">
    <property type="entry name" value="BLUF"/>
    <property type="match status" value="1"/>
</dbReference>
<dbReference type="RefSeq" id="WP_343911908.1">
    <property type="nucleotide sequence ID" value="NZ_BAAAGE010000001.1"/>
</dbReference>
<reference evidence="2 3" key="1">
    <citation type="journal article" date="2019" name="Int. J. Syst. Evol. Microbiol.">
        <title>The Global Catalogue of Microorganisms (GCM) 10K type strain sequencing project: providing services to taxonomists for standard genome sequencing and annotation.</title>
        <authorList>
            <consortium name="The Broad Institute Genomics Platform"/>
            <consortium name="The Broad Institute Genome Sequencing Center for Infectious Disease"/>
            <person name="Wu L."/>
            <person name="Ma J."/>
        </authorList>
    </citation>
    <scope>NUCLEOTIDE SEQUENCE [LARGE SCALE GENOMIC DNA]</scope>
    <source>
        <strain evidence="2 3">JCM 15974</strain>
    </source>
</reference>
<protein>
    <submittedName>
        <fullName evidence="2">BLUF domain-containing protein</fullName>
    </submittedName>
</protein>
<dbReference type="Gene3D" id="3.30.70.100">
    <property type="match status" value="1"/>
</dbReference>
<sequence>MYIKEIMWQTISYVSTADPSLTTLEMEDLFQLVKQKNNDLGITGILLYSDGNFMQILEGEKTYIHELFSKIEKDERHYNVIKIFDRQIINPCFSKYHSDFKVFGESYSHNELQNFLEGEKSYNPDNYKSVSYLTKKFMKLS</sequence>
<gene>
    <name evidence="2" type="ORF">GCM10009430_17070</name>
</gene>
<comment type="caution">
    <text evidence="2">The sequence shown here is derived from an EMBL/GenBank/DDBJ whole genome shotgun (WGS) entry which is preliminary data.</text>
</comment>
<organism evidence="2 3">
    <name type="scientific">Aquimarina litoralis</name>
    <dbReference type="NCBI Taxonomy" id="584605"/>
    <lineage>
        <taxon>Bacteria</taxon>
        <taxon>Pseudomonadati</taxon>
        <taxon>Bacteroidota</taxon>
        <taxon>Flavobacteriia</taxon>
        <taxon>Flavobacteriales</taxon>
        <taxon>Flavobacteriaceae</taxon>
        <taxon>Aquimarina</taxon>
    </lineage>
</organism>
<accession>A0ABN1IQ11</accession>
<dbReference type="InterPro" id="IPR007024">
    <property type="entry name" value="BLUF_domain"/>
</dbReference>
<dbReference type="SUPFAM" id="SSF54975">
    <property type="entry name" value="Acylphosphatase/BLUF domain-like"/>
    <property type="match status" value="1"/>
</dbReference>
<evidence type="ECO:0000313" key="3">
    <source>
        <dbReference type="Proteomes" id="UP001501758"/>
    </source>
</evidence>
<keyword evidence="3" id="KW-1185">Reference proteome</keyword>
<proteinExistence type="predicted"/>